<feature type="compositionally biased region" description="Polar residues" evidence="1">
    <location>
        <begin position="63"/>
        <end position="81"/>
    </location>
</feature>
<keyword evidence="3" id="KW-0808">Transferase</keyword>
<evidence type="ECO:0000259" key="2">
    <source>
        <dbReference type="PROSITE" id="PS50011"/>
    </source>
</evidence>
<dbReference type="InterPro" id="IPR011009">
    <property type="entry name" value="Kinase-like_dom_sf"/>
</dbReference>
<dbReference type="PROSITE" id="PS50011">
    <property type="entry name" value="PROTEIN_KINASE_DOM"/>
    <property type="match status" value="1"/>
</dbReference>
<comment type="caution">
    <text evidence="3">The sequence shown here is derived from an EMBL/GenBank/DDBJ whole genome shotgun (WGS) entry which is preliminary data.</text>
</comment>
<feature type="compositionally biased region" description="Basic and acidic residues" evidence="1">
    <location>
        <begin position="569"/>
        <end position="579"/>
    </location>
</feature>
<dbReference type="PANTHER" id="PTHR24359:SF1">
    <property type="entry name" value="INHIBITOR OF NUCLEAR FACTOR KAPPA-B KINASE EPSILON SUBUNIT HOMOLOG 1-RELATED"/>
    <property type="match status" value="1"/>
</dbReference>
<evidence type="ECO:0000313" key="3">
    <source>
        <dbReference type="EMBL" id="KAF8686100.1"/>
    </source>
</evidence>
<feature type="compositionally biased region" description="Low complexity" evidence="1">
    <location>
        <begin position="336"/>
        <end position="375"/>
    </location>
</feature>
<evidence type="ECO:0000313" key="4">
    <source>
        <dbReference type="Proteomes" id="UP000650582"/>
    </source>
</evidence>
<feature type="domain" description="Protein kinase" evidence="2">
    <location>
        <begin position="83"/>
        <end position="426"/>
    </location>
</feature>
<sequence>MQRPAFGARRFPTRRAPHTDPYANPSTLFSHVLTLPTVTRAPNPPLETRLAALPPPPHAPQWTGAQPHSNSVPPSPTNDGFPTSPIVDLAPGSSSTIHKTVLKRPAIATLHVDGTRVTNAADVARQFAAELRVLRTVAAAGAHPNIVGFVGAIDGLGIVLEWIDGATLFERITLGRAAEDRLALSAMLEGTIPGGAVSTFRTARAVVSEQERLVWCDEVLSALCFIHSLGLTHGDINTLNVLIVPSRALHGRAFGRAKLIDFGRSTAVGKHEYPAPCARPFCAPEVTRAWDRAMRGAAVVHERRSRSKSRGRAAASGENTPRATVASRFPPSGTHTPASCTTPCTPTATSGTLPSSLDVDPPSLSSSISSVSSLSAGTQERDSSPDSPTSPDSLTSPVESASTNSKVLPIPVPRRTRPKLPQRKTLPAPPVEPTIPDGQLADAYSFGVLVLCVALGRVIEFEQPTDAYSHHSARYLPYFNPPFDTTGCPAPAHLLPTELFLYQTDPSHPDAPRVKTVASRVKKWMARWDLRKPLDESWSFGAVDGAPWRGAADLDSETEDEEDDEDAEMTVRDDSGELDAKAVEDDEDLGALGLGLEGMDEPEVGDEGYDSDDVEIHMVWG</sequence>
<dbReference type="PANTHER" id="PTHR24359">
    <property type="entry name" value="SERINE/THREONINE-PROTEIN KINASE SBK1"/>
    <property type="match status" value="1"/>
</dbReference>
<feature type="compositionally biased region" description="Acidic residues" evidence="1">
    <location>
        <begin position="554"/>
        <end position="568"/>
    </location>
</feature>
<evidence type="ECO:0000256" key="1">
    <source>
        <dbReference type="SAM" id="MobiDB-lite"/>
    </source>
</evidence>
<dbReference type="SMART" id="SM00220">
    <property type="entry name" value="S_TKc"/>
    <property type="match status" value="1"/>
</dbReference>
<dbReference type="AlphaFoldDB" id="A0A8H7HHZ5"/>
<dbReference type="InterPro" id="IPR000719">
    <property type="entry name" value="Prot_kinase_dom"/>
</dbReference>
<dbReference type="SUPFAM" id="SSF56112">
    <property type="entry name" value="Protein kinase-like (PK-like)"/>
    <property type="match status" value="1"/>
</dbReference>
<name>A0A8H7HHZ5_9AGAM</name>
<dbReference type="GO" id="GO:0004674">
    <property type="term" value="F:protein serine/threonine kinase activity"/>
    <property type="evidence" value="ECO:0007669"/>
    <property type="project" value="TreeGrafter"/>
</dbReference>
<dbReference type="GO" id="GO:0005524">
    <property type="term" value="F:ATP binding"/>
    <property type="evidence" value="ECO:0007669"/>
    <property type="project" value="InterPro"/>
</dbReference>
<feature type="region of interest" description="Disordered" evidence="1">
    <location>
        <begin position="548"/>
        <end position="579"/>
    </location>
</feature>
<gene>
    <name evidence="3" type="ORF">RHS04_00377</name>
</gene>
<feature type="region of interest" description="Disordered" evidence="1">
    <location>
        <begin position="42"/>
        <end position="89"/>
    </location>
</feature>
<dbReference type="Gene3D" id="1.10.510.10">
    <property type="entry name" value="Transferase(Phosphotransferase) domain 1"/>
    <property type="match status" value="1"/>
</dbReference>
<accession>A0A8H7HHZ5</accession>
<feature type="compositionally biased region" description="Low complexity" evidence="1">
    <location>
        <begin position="385"/>
        <end position="397"/>
    </location>
</feature>
<feature type="region of interest" description="Disordered" evidence="1">
    <location>
        <begin position="1"/>
        <end position="23"/>
    </location>
</feature>
<dbReference type="EMBL" id="JACYCC010000015">
    <property type="protein sequence ID" value="KAF8686100.1"/>
    <property type="molecule type" value="Genomic_DNA"/>
</dbReference>
<dbReference type="Pfam" id="PF00069">
    <property type="entry name" value="Pkinase"/>
    <property type="match status" value="1"/>
</dbReference>
<dbReference type="Proteomes" id="UP000650582">
    <property type="component" value="Unassembled WGS sequence"/>
</dbReference>
<proteinExistence type="predicted"/>
<reference evidence="3" key="1">
    <citation type="submission" date="2020-09" db="EMBL/GenBank/DDBJ databases">
        <title>Comparative genome analyses of four rice-infecting Rhizoctonia solani isolates reveal extensive enrichment of homogalacturonan modification genes.</title>
        <authorList>
            <person name="Lee D.-Y."/>
            <person name="Jeon J."/>
            <person name="Kim K.-T."/>
            <person name="Cheong K."/>
            <person name="Song H."/>
            <person name="Choi G."/>
            <person name="Ko J."/>
            <person name="Opiyo S.O."/>
            <person name="Zuo S."/>
            <person name="Madhav S."/>
            <person name="Lee Y.-H."/>
            <person name="Wang G.-L."/>
        </authorList>
    </citation>
    <scope>NUCLEOTIDE SEQUENCE</scope>
    <source>
        <strain evidence="3">AG1-IA YN-7</strain>
    </source>
</reference>
<keyword evidence="3" id="KW-0418">Kinase</keyword>
<organism evidence="3 4">
    <name type="scientific">Rhizoctonia solani</name>
    <dbReference type="NCBI Taxonomy" id="456999"/>
    <lineage>
        <taxon>Eukaryota</taxon>
        <taxon>Fungi</taxon>
        <taxon>Dikarya</taxon>
        <taxon>Basidiomycota</taxon>
        <taxon>Agaricomycotina</taxon>
        <taxon>Agaricomycetes</taxon>
        <taxon>Cantharellales</taxon>
        <taxon>Ceratobasidiaceae</taxon>
        <taxon>Rhizoctonia</taxon>
    </lineage>
</organism>
<feature type="region of interest" description="Disordered" evidence="1">
    <location>
        <begin position="297"/>
        <end position="434"/>
    </location>
</feature>
<protein>
    <submittedName>
        <fullName evidence="3">Protein tyrosine kinase</fullName>
    </submittedName>
</protein>